<dbReference type="STRING" id="1185876.BN8_03659"/>
<dbReference type="Proteomes" id="UP000009309">
    <property type="component" value="Unassembled WGS sequence"/>
</dbReference>
<dbReference type="eggNOG" id="ENOG502ZS76">
    <property type="taxonomic scope" value="Bacteria"/>
</dbReference>
<organism evidence="1 2">
    <name type="scientific">Fibrisoma limi BUZ 3</name>
    <dbReference type="NCBI Taxonomy" id="1185876"/>
    <lineage>
        <taxon>Bacteria</taxon>
        <taxon>Pseudomonadati</taxon>
        <taxon>Bacteroidota</taxon>
        <taxon>Cytophagia</taxon>
        <taxon>Cytophagales</taxon>
        <taxon>Spirosomataceae</taxon>
        <taxon>Fibrisoma</taxon>
    </lineage>
</organism>
<dbReference type="OrthoDB" id="962761at2"/>
<sequence>MIGSVIRTLLINTPAVAALIGDRMKAIKFAQAEDLPALMYSTDNLQPLACRNGGGVYYGTLELSLLAKRYAEIEQLLTVIRLVLDNFSGVVDGWSLSIEAGIEGPDDEDIELQAYYKRIDFFITAERQ</sequence>
<dbReference type="AlphaFoldDB" id="I2GKQ8"/>
<reference evidence="1 2" key="1">
    <citation type="journal article" date="2012" name="J. Bacteriol.">
        <title>Genome Sequence of the Filamentous Bacterium Fibrisoma limi BUZ 3T.</title>
        <authorList>
            <person name="Filippini M."/>
            <person name="Qi W."/>
            <person name="Jaenicke S."/>
            <person name="Goesmann A."/>
            <person name="Smits T.H."/>
            <person name="Bagheri H.C."/>
        </authorList>
    </citation>
    <scope>NUCLEOTIDE SEQUENCE [LARGE SCALE GENOMIC DNA]</scope>
    <source>
        <strain evidence="2">BUZ 3T</strain>
    </source>
</reference>
<accession>I2GKQ8</accession>
<evidence type="ECO:0008006" key="3">
    <source>
        <dbReference type="Google" id="ProtNLM"/>
    </source>
</evidence>
<protein>
    <recommendedName>
        <fullName evidence="3">DUF3168 domain-containing protein</fullName>
    </recommendedName>
</protein>
<comment type="caution">
    <text evidence="1">The sequence shown here is derived from an EMBL/GenBank/DDBJ whole genome shotgun (WGS) entry which is preliminary data.</text>
</comment>
<proteinExistence type="predicted"/>
<evidence type="ECO:0000313" key="2">
    <source>
        <dbReference type="Proteomes" id="UP000009309"/>
    </source>
</evidence>
<gene>
    <name evidence="1" type="ORF">BN8_03659</name>
</gene>
<dbReference type="RefSeq" id="WP_009283062.1">
    <property type="nucleotide sequence ID" value="NZ_CAIT01000007.1"/>
</dbReference>
<dbReference type="EMBL" id="CAIT01000007">
    <property type="protein sequence ID" value="CCH54484.1"/>
    <property type="molecule type" value="Genomic_DNA"/>
</dbReference>
<evidence type="ECO:0000313" key="1">
    <source>
        <dbReference type="EMBL" id="CCH54484.1"/>
    </source>
</evidence>
<name>I2GKQ8_9BACT</name>
<keyword evidence="2" id="KW-1185">Reference proteome</keyword>